<organism evidence="15 16">
    <name type="scientific">Clostridium aciditolerans</name>
    <dbReference type="NCBI Taxonomy" id="339861"/>
    <lineage>
        <taxon>Bacteria</taxon>
        <taxon>Bacillati</taxon>
        <taxon>Bacillota</taxon>
        <taxon>Clostridia</taxon>
        <taxon>Eubacteriales</taxon>
        <taxon>Clostridiaceae</taxon>
        <taxon>Clostridium</taxon>
    </lineage>
</organism>
<evidence type="ECO:0000256" key="10">
    <source>
        <dbReference type="ARBA" id="ARBA00023012"/>
    </source>
</evidence>
<keyword evidence="4" id="KW-1003">Cell membrane</keyword>
<evidence type="ECO:0000256" key="4">
    <source>
        <dbReference type="ARBA" id="ARBA00022475"/>
    </source>
</evidence>
<dbReference type="SMART" id="SM00091">
    <property type="entry name" value="PAS"/>
    <property type="match status" value="2"/>
</dbReference>
<dbReference type="GO" id="GO:0009927">
    <property type="term" value="F:histidine phosphotransfer kinase activity"/>
    <property type="evidence" value="ECO:0007669"/>
    <property type="project" value="TreeGrafter"/>
</dbReference>
<evidence type="ECO:0000256" key="9">
    <source>
        <dbReference type="ARBA" id="ARBA00022840"/>
    </source>
</evidence>
<dbReference type="Pfam" id="PF02518">
    <property type="entry name" value="HATPase_c"/>
    <property type="match status" value="1"/>
</dbReference>
<name>A0A934HRE0_9CLOT</name>
<protein>
    <recommendedName>
        <fullName evidence="3">histidine kinase</fullName>
        <ecNumber evidence="3">2.7.13.3</ecNumber>
    </recommendedName>
</protein>
<dbReference type="GO" id="GO:0005886">
    <property type="term" value="C:plasma membrane"/>
    <property type="evidence" value="ECO:0007669"/>
    <property type="project" value="UniProtKB-SubCell"/>
</dbReference>
<comment type="subcellular location">
    <subcellularLocation>
        <location evidence="2">Cell membrane</location>
    </subcellularLocation>
</comment>
<dbReference type="SMART" id="SM00388">
    <property type="entry name" value="HisKA"/>
    <property type="match status" value="1"/>
</dbReference>
<evidence type="ECO:0000256" key="7">
    <source>
        <dbReference type="ARBA" id="ARBA00022741"/>
    </source>
</evidence>
<dbReference type="Gene3D" id="3.30.450.20">
    <property type="entry name" value="PAS domain"/>
    <property type="match status" value="2"/>
</dbReference>
<dbReference type="SMART" id="SM00086">
    <property type="entry name" value="PAC"/>
    <property type="match status" value="2"/>
</dbReference>
<evidence type="ECO:0000256" key="11">
    <source>
        <dbReference type="ARBA" id="ARBA00023136"/>
    </source>
</evidence>
<dbReference type="PROSITE" id="PS50109">
    <property type="entry name" value="HIS_KIN"/>
    <property type="match status" value="1"/>
</dbReference>
<keyword evidence="6" id="KW-0808">Transferase</keyword>
<dbReference type="CDD" id="cd00082">
    <property type="entry name" value="HisKA"/>
    <property type="match status" value="1"/>
</dbReference>
<dbReference type="PROSITE" id="PS50113">
    <property type="entry name" value="PAC"/>
    <property type="match status" value="1"/>
</dbReference>
<feature type="domain" description="PAS" evidence="13">
    <location>
        <begin position="183"/>
        <end position="255"/>
    </location>
</feature>
<dbReference type="InterPro" id="IPR004358">
    <property type="entry name" value="Sig_transdc_His_kin-like_C"/>
</dbReference>
<dbReference type="GO" id="GO:0005524">
    <property type="term" value="F:ATP binding"/>
    <property type="evidence" value="ECO:0007669"/>
    <property type="project" value="UniProtKB-KW"/>
</dbReference>
<evidence type="ECO:0000256" key="3">
    <source>
        <dbReference type="ARBA" id="ARBA00012438"/>
    </source>
</evidence>
<evidence type="ECO:0000256" key="6">
    <source>
        <dbReference type="ARBA" id="ARBA00022679"/>
    </source>
</evidence>
<dbReference type="InterPro" id="IPR035965">
    <property type="entry name" value="PAS-like_dom_sf"/>
</dbReference>
<dbReference type="EMBL" id="JAEEGB010000010">
    <property type="protein sequence ID" value="MBI6873096.1"/>
    <property type="molecule type" value="Genomic_DNA"/>
</dbReference>
<keyword evidence="7" id="KW-0547">Nucleotide-binding</keyword>
<feature type="domain" description="Histidine kinase" evidence="12">
    <location>
        <begin position="441"/>
        <end position="664"/>
    </location>
</feature>
<dbReference type="PRINTS" id="PR00344">
    <property type="entry name" value="BCTRLSENSOR"/>
</dbReference>
<dbReference type="InterPro" id="IPR005467">
    <property type="entry name" value="His_kinase_dom"/>
</dbReference>
<dbReference type="AlphaFoldDB" id="A0A934HRE0"/>
<dbReference type="Proteomes" id="UP000622687">
    <property type="component" value="Unassembled WGS sequence"/>
</dbReference>
<keyword evidence="9" id="KW-0067">ATP-binding</keyword>
<dbReference type="CDD" id="cd16922">
    <property type="entry name" value="HATPase_EvgS-ArcB-TorS-like"/>
    <property type="match status" value="1"/>
</dbReference>
<dbReference type="Pfam" id="PF00512">
    <property type="entry name" value="HisKA"/>
    <property type="match status" value="1"/>
</dbReference>
<dbReference type="InterPro" id="IPR013655">
    <property type="entry name" value="PAS_fold_3"/>
</dbReference>
<keyword evidence="8" id="KW-0418">Kinase</keyword>
<dbReference type="PANTHER" id="PTHR43047:SF72">
    <property type="entry name" value="OSMOSENSING HISTIDINE PROTEIN KINASE SLN1"/>
    <property type="match status" value="1"/>
</dbReference>
<evidence type="ECO:0000259" key="12">
    <source>
        <dbReference type="PROSITE" id="PS50109"/>
    </source>
</evidence>
<gene>
    <name evidence="15" type="ORF">I6U51_10315</name>
</gene>
<reference evidence="15" key="1">
    <citation type="submission" date="2020-12" db="EMBL/GenBank/DDBJ databases">
        <title>Clostridium thailandense sp. nov., a novel acetogenic bacterium isolated from peat land soil in Thailand.</title>
        <authorList>
            <person name="Chaikitkaew S."/>
            <person name="Birkeland N.K."/>
        </authorList>
    </citation>
    <scope>NUCLEOTIDE SEQUENCE</scope>
    <source>
        <strain evidence="15">DSM 17425</strain>
    </source>
</reference>
<dbReference type="RefSeq" id="WP_211142565.1">
    <property type="nucleotide sequence ID" value="NZ_JAEEGB010000010.1"/>
</dbReference>
<dbReference type="SUPFAM" id="SSF55874">
    <property type="entry name" value="ATPase domain of HSP90 chaperone/DNA topoisomerase II/histidine kinase"/>
    <property type="match status" value="1"/>
</dbReference>
<accession>A0A934HRE0</accession>
<dbReference type="EC" id="2.7.13.3" evidence="3"/>
<evidence type="ECO:0000256" key="2">
    <source>
        <dbReference type="ARBA" id="ARBA00004236"/>
    </source>
</evidence>
<evidence type="ECO:0000256" key="5">
    <source>
        <dbReference type="ARBA" id="ARBA00022553"/>
    </source>
</evidence>
<evidence type="ECO:0000259" key="14">
    <source>
        <dbReference type="PROSITE" id="PS50113"/>
    </source>
</evidence>
<dbReference type="Gene3D" id="3.30.565.10">
    <property type="entry name" value="Histidine kinase-like ATPase, C-terminal domain"/>
    <property type="match status" value="1"/>
</dbReference>
<dbReference type="InterPro" id="IPR001610">
    <property type="entry name" value="PAC"/>
</dbReference>
<dbReference type="PROSITE" id="PS50112">
    <property type="entry name" value="PAS"/>
    <property type="match status" value="2"/>
</dbReference>
<evidence type="ECO:0000259" key="13">
    <source>
        <dbReference type="PROSITE" id="PS50112"/>
    </source>
</evidence>
<dbReference type="SUPFAM" id="SSF47384">
    <property type="entry name" value="Homodimeric domain of signal transducing histidine kinase"/>
    <property type="match status" value="1"/>
</dbReference>
<evidence type="ECO:0000256" key="8">
    <source>
        <dbReference type="ARBA" id="ARBA00022777"/>
    </source>
</evidence>
<dbReference type="SUPFAM" id="SSF55785">
    <property type="entry name" value="PYP-like sensor domain (PAS domain)"/>
    <property type="match status" value="2"/>
</dbReference>
<dbReference type="Pfam" id="PF08447">
    <property type="entry name" value="PAS_3"/>
    <property type="match status" value="1"/>
</dbReference>
<dbReference type="CDD" id="cd00130">
    <property type="entry name" value="PAS"/>
    <property type="match status" value="2"/>
</dbReference>
<feature type="domain" description="PAS" evidence="13">
    <location>
        <begin position="311"/>
        <end position="366"/>
    </location>
</feature>
<proteinExistence type="predicted"/>
<dbReference type="InterPro" id="IPR000014">
    <property type="entry name" value="PAS"/>
</dbReference>
<keyword evidence="5" id="KW-0597">Phosphoprotein</keyword>
<dbReference type="InterPro" id="IPR036890">
    <property type="entry name" value="HATPase_C_sf"/>
</dbReference>
<dbReference type="Pfam" id="PF10114">
    <property type="entry name" value="PocR"/>
    <property type="match status" value="1"/>
</dbReference>
<keyword evidence="16" id="KW-1185">Reference proteome</keyword>
<evidence type="ECO:0000256" key="1">
    <source>
        <dbReference type="ARBA" id="ARBA00000085"/>
    </source>
</evidence>
<dbReference type="PANTHER" id="PTHR43047">
    <property type="entry name" value="TWO-COMPONENT HISTIDINE PROTEIN KINASE"/>
    <property type="match status" value="1"/>
</dbReference>
<dbReference type="NCBIfam" id="TIGR00229">
    <property type="entry name" value="sensory_box"/>
    <property type="match status" value="2"/>
</dbReference>
<dbReference type="InterPro" id="IPR000700">
    <property type="entry name" value="PAS-assoc_C"/>
</dbReference>
<feature type="domain" description="PAC" evidence="14">
    <location>
        <begin position="385"/>
        <end position="437"/>
    </location>
</feature>
<dbReference type="FunFam" id="3.30.565.10:FF:000023">
    <property type="entry name" value="PAS domain-containing sensor histidine kinase"/>
    <property type="match status" value="1"/>
</dbReference>
<evidence type="ECO:0000313" key="16">
    <source>
        <dbReference type="Proteomes" id="UP000622687"/>
    </source>
</evidence>
<comment type="catalytic activity">
    <reaction evidence="1">
        <text>ATP + protein L-histidine = ADP + protein N-phospho-L-histidine.</text>
        <dbReference type="EC" id="2.7.13.3"/>
    </reaction>
</comment>
<dbReference type="InterPro" id="IPR003661">
    <property type="entry name" value="HisK_dim/P_dom"/>
</dbReference>
<dbReference type="InterPro" id="IPR003594">
    <property type="entry name" value="HATPase_dom"/>
</dbReference>
<dbReference type="InterPro" id="IPR018771">
    <property type="entry name" value="PocR_dom"/>
</dbReference>
<comment type="caution">
    <text evidence="15">The sequence shown here is derived from an EMBL/GenBank/DDBJ whole genome shotgun (WGS) entry which is preliminary data.</text>
</comment>
<keyword evidence="11" id="KW-0472">Membrane</keyword>
<dbReference type="InterPro" id="IPR036097">
    <property type="entry name" value="HisK_dim/P_sf"/>
</dbReference>
<dbReference type="Pfam" id="PF13426">
    <property type="entry name" value="PAS_9"/>
    <property type="match status" value="1"/>
</dbReference>
<keyword evidence="10" id="KW-0902">Two-component regulatory system</keyword>
<dbReference type="SMART" id="SM00387">
    <property type="entry name" value="HATPase_c"/>
    <property type="match status" value="1"/>
</dbReference>
<dbReference type="Gene3D" id="1.10.287.130">
    <property type="match status" value="1"/>
</dbReference>
<evidence type="ECO:0000313" key="15">
    <source>
        <dbReference type="EMBL" id="MBI6873096.1"/>
    </source>
</evidence>
<sequence>MDYQLSDLISIPQLQKLLNSFYTATGIATGIVSINGDILTSTAWSDICTKFHRANPKSSIRCIESDKQAFEPFARSEKIISYKCKNGLIEIGTPIIIEGKFLAIIYAGQIHFEEPDIEYFKKQADEFGFNEKEYLKALRKVPVVKEKEYIKILKFLKDLSEMIGEMGLSQLKLLQAQKKLEVSERRYRLALHGSNDGIWDINFLDNTVYFSQRFIEILGYSNGELKSLINHLDKIIHIDDIDSFWSEYYNHLDNKSDHFIKEVRIRTKWGYDKWVLVRGAATWHNNIPIRVAGSLTDLSNQKSAEASLKSAQVFSKAIIDYANIVLCVFNSSGELTQFSRYTQELWGYSEKEVLGYAWMETLYPGDAGKELLNFMLSIDTKDTLPQLESTLIFKDNSLHTILWNSKIVTNEDGSIKNIICSGLDITERKNAERRLTEFFANISHELRTPLNIIFSSLQLIDHCSVGASESINSCICKKYTKGMQQNCYRLLRLVNNLIDITKIDAGYLELNMDRCNIVSLVEDITVSVAEYIESKNISLIFDTDIEEKIICCDCDKIERIVLNLLSNATKFTNAGGFILVTLQDKGSNTIISIKDTGIGIEKSKLEIIFERFKQVNKSFTRDHEGSGIGLSLVKHLVEMHKGSIKVTSEYGKGSEFIIELPDNLNFEDTCNKIKKLYTNEHYKVENIHIEFSDIYFS</sequence>
<dbReference type="GO" id="GO:0000155">
    <property type="term" value="F:phosphorelay sensor kinase activity"/>
    <property type="evidence" value="ECO:0007669"/>
    <property type="project" value="InterPro"/>
</dbReference>